<feature type="chain" id="PRO_5003021022" description="Thiol:disulfide interchange protein DsbD N-terminal domain-containing protein" evidence="1">
    <location>
        <begin position="32"/>
        <end position="180"/>
    </location>
</feature>
<dbReference type="InterPro" id="IPR028250">
    <property type="entry name" value="DsbDN"/>
</dbReference>
<evidence type="ECO:0000256" key="1">
    <source>
        <dbReference type="SAM" id="SignalP"/>
    </source>
</evidence>
<gene>
    <name evidence="3" type="ordered locus">ACIS_00909</name>
</gene>
<dbReference type="Proteomes" id="UP000000630">
    <property type="component" value="Chromosome"/>
</dbReference>
<dbReference type="AlphaFoldDB" id="D1ASH4"/>
<protein>
    <recommendedName>
        <fullName evidence="2">Thiol:disulfide interchange protein DsbD N-terminal domain-containing protein</fullName>
    </recommendedName>
</protein>
<feature type="signal peptide" evidence="1">
    <location>
        <begin position="1"/>
        <end position="31"/>
    </location>
</feature>
<dbReference type="OrthoDB" id="9811036at2"/>
<evidence type="ECO:0000259" key="2">
    <source>
        <dbReference type="Pfam" id="PF11412"/>
    </source>
</evidence>
<proteinExistence type="predicted"/>
<dbReference type="KEGG" id="acn:ACIS_00909"/>
<accession>D1ASH4</accession>
<name>D1ASH4_ANACI</name>
<dbReference type="EMBL" id="CP001759">
    <property type="protein sequence ID" value="ACZ49427.1"/>
    <property type="molecule type" value="Genomic_DNA"/>
</dbReference>
<organism evidence="3 4">
    <name type="scientific">Anaplasma centrale (strain Israel)</name>
    <name type="common">Anaplasma marginale subsp. centrale (strain Israel)</name>
    <dbReference type="NCBI Taxonomy" id="574556"/>
    <lineage>
        <taxon>Bacteria</taxon>
        <taxon>Pseudomonadati</taxon>
        <taxon>Pseudomonadota</taxon>
        <taxon>Alphaproteobacteria</taxon>
        <taxon>Rickettsiales</taxon>
        <taxon>Anaplasmataceae</taxon>
        <taxon>Anaplasma</taxon>
    </lineage>
</organism>
<sequence length="180" mass="19770">MCDMRLPMGTFMRLAALQFSFLLCCVSAAYAVDNDKYLNHVNTKVAVGSVSGNTVYAAVTFDIESGWHICAKEPGDTGMPTVFSFESEEVKEYAIHWPKHSEIIDKAADKTLKSNAYSGTVVFPVKLEVAEGVKHVRLNVSFAACGPSCIPQSRIISIDVPEQGFEDSAVLRLIDEWNSK</sequence>
<dbReference type="STRING" id="574556.ACIS_00909"/>
<feature type="domain" description="Thiol:disulfide interchange protein DsbD N-terminal" evidence="2">
    <location>
        <begin position="49"/>
        <end position="153"/>
    </location>
</feature>
<dbReference type="HOGENOM" id="CLU_134301_0_0_5"/>
<keyword evidence="1" id="KW-0732">Signal</keyword>
<evidence type="ECO:0000313" key="4">
    <source>
        <dbReference type="Proteomes" id="UP000000630"/>
    </source>
</evidence>
<evidence type="ECO:0000313" key="3">
    <source>
        <dbReference type="EMBL" id="ACZ49427.1"/>
    </source>
</evidence>
<dbReference type="Pfam" id="PF11412">
    <property type="entry name" value="DsbD_N"/>
    <property type="match status" value="1"/>
</dbReference>
<dbReference type="eggNOG" id="COG4233">
    <property type="taxonomic scope" value="Bacteria"/>
</dbReference>
<keyword evidence="4" id="KW-1185">Reference proteome</keyword>
<reference evidence="3 4" key="1">
    <citation type="journal article" date="2010" name="J. Bacteriol.">
        <title>Complete genome sequence of Anaplasma marginale subsp. centrale.</title>
        <authorList>
            <person name="Herndon D.R."/>
            <person name="Palmer G.H."/>
            <person name="Shkap V."/>
            <person name="Knowles D.P. Jr."/>
            <person name="Brayton K.A."/>
        </authorList>
    </citation>
    <scope>NUCLEOTIDE SEQUENCE [LARGE SCALE GENOMIC DNA]</scope>
    <source>
        <strain evidence="3 4">Israel</strain>
    </source>
</reference>